<evidence type="ECO:0000313" key="12">
    <source>
        <dbReference type="Proteomes" id="UP000284990"/>
    </source>
</evidence>
<dbReference type="EMBL" id="JAPDVG010000001">
    <property type="protein sequence ID" value="MCW4130712.1"/>
    <property type="molecule type" value="Genomic_DNA"/>
</dbReference>
<dbReference type="RefSeq" id="WP_117726893.1">
    <property type="nucleotide sequence ID" value="NZ_CATKVU010000006.1"/>
</dbReference>
<protein>
    <submittedName>
        <fullName evidence="10">GNAT family N-acetyltransferase</fullName>
    </submittedName>
</protein>
<evidence type="ECO:0000259" key="6">
    <source>
        <dbReference type="Pfam" id="PF13508"/>
    </source>
</evidence>
<evidence type="ECO:0000313" key="8">
    <source>
        <dbReference type="EMBL" id="MCW4130712.1"/>
    </source>
</evidence>
<keyword evidence="2" id="KW-1277">Toxin-antitoxin system</keyword>
<gene>
    <name evidence="10" type="ORF">DW916_11780</name>
    <name evidence="9" type="ORF">DXB80_00130</name>
    <name evidence="7" type="ORF">ONT05_14000</name>
    <name evidence="8" type="ORF">ONT19_03670</name>
</gene>
<dbReference type="Proteomes" id="UP001209417">
    <property type="component" value="Unassembled WGS sequence"/>
</dbReference>
<evidence type="ECO:0000313" key="11">
    <source>
        <dbReference type="Proteomes" id="UP000261245"/>
    </source>
</evidence>
<reference evidence="7" key="2">
    <citation type="submission" date="2022-11" db="EMBL/GenBank/DDBJ databases">
        <title>Genomic repertoires linked with pathogenic potency of arthritogenic Prevotella copri isolated from the gut of rheumatoid arthritis patients.</title>
        <authorList>
            <person name="Nii T."/>
            <person name="Maeda Y."/>
            <person name="Motooka D."/>
            <person name="Naito M."/>
            <person name="Matsumoto Y."/>
            <person name="Ogawa T."/>
            <person name="Oguro-Igashira E."/>
            <person name="Kishikawa T."/>
            <person name="Yamashita M."/>
            <person name="Koizumi S."/>
            <person name="Kurakawa T."/>
            <person name="Okumura R."/>
            <person name="Kayama H."/>
            <person name="Murakami M."/>
            <person name="Sakaguchi T."/>
            <person name="Das B."/>
            <person name="Nakamura S."/>
            <person name="Okada Y."/>
            <person name="Kumanogoh A."/>
            <person name="Takeda K."/>
        </authorList>
    </citation>
    <scope>NUCLEOTIDE SEQUENCE</scope>
    <source>
        <strain evidence="8">H019-1</strain>
        <strain evidence="7">N016-13</strain>
    </source>
</reference>
<dbReference type="SUPFAM" id="SSF55729">
    <property type="entry name" value="Acyl-CoA N-acyltransferases (Nat)"/>
    <property type="match status" value="1"/>
</dbReference>
<reference evidence="11 12" key="1">
    <citation type="submission" date="2018-08" db="EMBL/GenBank/DDBJ databases">
        <title>A genome reference for cultivated species of the human gut microbiota.</title>
        <authorList>
            <person name="Zou Y."/>
            <person name="Xue W."/>
            <person name="Luo G."/>
        </authorList>
    </citation>
    <scope>NUCLEOTIDE SEQUENCE [LARGE SCALE GENOMIC DNA]</scope>
    <source>
        <strain evidence="10 12">AM42-23AC</strain>
        <strain evidence="9 11">OM06-11</strain>
    </source>
</reference>
<comment type="caution">
    <text evidence="10">The sequence shown here is derived from an EMBL/GenBank/DDBJ whole genome shotgun (WGS) entry which is preliminary data.</text>
</comment>
<accession>A0AA92V0I7</accession>
<dbReference type="AlphaFoldDB" id="A0AA92V0I7"/>
<dbReference type="EMBL" id="QSFW01000026">
    <property type="protein sequence ID" value="RHA84184.1"/>
    <property type="molecule type" value="Genomic_DNA"/>
</dbReference>
<dbReference type="InterPro" id="IPR000182">
    <property type="entry name" value="GNAT_dom"/>
</dbReference>
<dbReference type="Proteomes" id="UP000261245">
    <property type="component" value="Unassembled WGS sequence"/>
</dbReference>
<keyword evidence="4" id="KW-0012">Acyltransferase</keyword>
<evidence type="ECO:0000256" key="4">
    <source>
        <dbReference type="ARBA" id="ARBA00023315"/>
    </source>
</evidence>
<keyword evidence="3" id="KW-0808">Transferase</keyword>
<dbReference type="Proteomes" id="UP000284990">
    <property type="component" value="Unassembled WGS sequence"/>
</dbReference>
<evidence type="ECO:0000256" key="2">
    <source>
        <dbReference type="ARBA" id="ARBA00022649"/>
    </source>
</evidence>
<dbReference type="Gene3D" id="3.40.630.30">
    <property type="match status" value="1"/>
</dbReference>
<evidence type="ECO:0000313" key="9">
    <source>
        <dbReference type="EMBL" id="RGN13095.1"/>
    </source>
</evidence>
<sequence>MNDNKDICEPLKIRRLDINDRISNFNCGDEDLNDFILNESQLYRGEMLAVTYVIEDNNGVILAYFSLANDKISLTEFENNTEFNRFKRRFKNSKRLKSYPAVKICRLAVDENARKLHLGTKLLNFIKGYFAKDNKTGCRFITVDAYIEAIPFYLKNSFLELTKNDEDATHTRLLYYDLKMMSL</sequence>
<dbReference type="InterPro" id="IPR016181">
    <property type="entry name" value="Acyl_CoA_acyltransferase"/>
</dbReference>
<organism evidence="10 12">
    <name type="scientific">Segatella copri</name>
    <dbReference type="NCBI Taxonomy" id="165179"/>
    <lineage>
        <taxon>Bacteria</taxon>
        <taxon>Pseudomonadati</taxon>
        <taxon>Bacteroidota</taxon>
        <taxon>Bacteroidia</taxon>
        <taxon>Bacteroidales</taxon>
        <taxon>Prevotellaceae</taxon>
        <taxon>Segatella</taxon>
    </lineage>
</organism>
<dbReference type="Proteomes" id="UP001209074">
    <property type="component" value="Unassembled WGS sequence"/>
</dbReference>
<name>A0AA92V0I7_9BACT</name>
<evidence type="ECO:0000256" key="1">
    <source>
        <dbReference type="ARBA" id="ARBA00022491"/>
    </source>
</evidence>
<comment type="catalytic activity">
    <reaction evidence="5">
        <text>glycyl-tRNA(Gly) + acetyl-CoA = N-acetylglycyl-tRNA(Gly) + CoA + H(+)</text>
        <dbReference type="Rhea" id="RHEA:81867"/>
        <dbReference type="Rhea" id="RHEA-COMP:9683"/>
        <dbReference type="Rhea" id="RHEA-COMP:19766"/>
        <dbReference type="ChEBI" id="CHEBI:15378"/>
        <dbReference type="ChEBI" id="CHEBI:57287"/>
        <dbReference type="ChEBI" id="CHEBI:57288"/>
        <dbReference type="ChEBI" id="CHEBI:78522"/>
        <dbReference type="ChEBI" id="CHEBI:232036"/>
    </reaction>
</comment>
<proteinExistence type="predicted"/>
<dbReference type="PANTHER" id="PTHR36449">
    <property type="entry name" value="ACETYLTRANSFERASE-RELATED"/>
    <property type="match status" value="1"/>
</dbReference>
<evidence type="ECO:0000313" key="7">
    <source>
        <dbReference type="EMBL" id="MCW4094640.1"/>
    </source>
</evidence>
<feature type="domain" description="N-acetyltransferase" evidence="6">
    <location>
        <begin position="94"/>
        <end position="158"/>
    </location>
</feature>
<dbReference type="CDD" id="cd04301">
    <property type="entry name" value="NAT_SF"/>
    <property type="match status" value="1"/>
</dbReference>
<dbReference type="PANTHER" id="PTHR36449:SF1">
    <property type="entry name" value="ACETYLTRANSFERASE"/>
    <property type="match status" value="1"/>
</dbReference>
<evidence type="ECO:0000256" key="5">
    <source>
        <dbReference type="ARBA" id="ARBA00049880"/>
    </source>
</evidence>
<dbReference type="GO" id="GO:0016747">
    <property type="term" value="F:acyltransferase activity, transferring groups other than amino-acyl groups"/>
    <property type="evidence" value="ECO:0007669"/>
    <property type="project" value="InterPro"/>
</dbReference>
<dbReference type="EMBL" id="QSUC01000001">
    <property type="protein sequence ID" value="RGN13095.1"/>
    <property type="molecule type" value="Genomic_DNA"/>
</dbReference>
<evidence type="ECO:0000313" key="10">
    <source>
        <dbReference type="EMBL" id="RHA84184.1"/>
    </source>
</evidence>
<evidence type="ECO:0000256" key="3">
    <source>
        <dbReference type="ARBA" id="ARBA00022679"/>
    </source>
</evidence>
<keyword evidence="1" id="KW-0678">Repressor</keyword>
<dbReference type="EMBL" id="JAPDUS010000035">
    <property type="protein sequence ID" value="MCW4094640.1"/>
    <property type="molecule type" value="Genomic_DNA"/>
</dbReference>
<dbReference type="Pfam" id="PF13508">
    <property type="entry name" value="Acetyltransf_7"/>
    <property type="match status" value="1"/>
</dbReference>